<reference evidence="1" key="1">
    <citation type="journal article" date="2015" name="Nature">
        <title>Complex archaea that bridge the gap between prokaryotes and eukaryotes.</title>
        <authorList>
            <person name="Spang A."/>
            <person name="Saw J.H."/>
            <person name="Jorgensen S.L."/>
            <person name="Zaremba-Niedzwiedzka K."/>
            <person name="Martijn J."/>
            <person name="Lind A.E."/>
            <person name="van Eijk R."/>
            <person name="Schleper C."/>
            <person name="Guy L."/>
            <person name="Ettema T.J."/>
        </authorList>
    </citation>
    <scope>NUCLEOTIDE SEQUENCE</scope>
</reference>
<comment type="caution">
    <text evidence="1">The sequence shown here is derived from an EMBL/GenBank/DDBJ whole genome shotgun (WGS) entry which is preliminary data.</text>
</comment>
<organism evidence="1">
    <name type="scientific">marine sediment metagenome</name>
    <dbReference type="NCBI Taxonomy" id="412755"/>
    <lineage>
        <taxon>unclassified sequences</taxon>
        <taxon>metagenomes</taxon>
        <taxon>ecological metagenomes</taxon>
    </lineage>
</organism>
<evidence type="ECO:0000313" key="1">
    <source>
        <dbReference type="EMBL" id="KKN75753.1"/>
    </source>
</evidence>
<sequence>MTTDQFGVIARKLAVLAVKTDTSFALRAFLNLSATRDIVDVMNEIDCLARMLDDHAPEGRER</sequence>
<protein>
    <submittedName>
        <fullName evidence="1">Uncharacterized protein</fullName>
    </submittedName>
</protein>
<dbReference type="EMBL" id="LAZR01000304">
    <property type="protein sequence ID" value="KKN75753.1"/>
    <property type="molecule type" value="Genomic_DNA"/>
</dbReference>
<accession>A0A0F9WC19</accession>
<gene>
    <name evidence="1" type="ORF">LCGC14_0377510</name>
</gene>
<proteinExistence type="predicted"/>
<dbReference type="AlphaFoldDB" id="A0A0F9WC19"/>
<name>A0A0F9WC19_9ZZZZ</name>